<dbReference type="Proteomes" id="UP000011976">
    <property type="component" value="Unassembled WGS sequence"/>
</dbReference>
<proteinExistence type="predicted"/>
<dbReference type="AlphaFoldDB" id="M9M0F1"/>
<dbReference type="EMBL" id="DF196788">
    <property type="protein sequence ID" value="GAC76974.1"/>
    <property type="molecule type" value="Genomic_DNA"/>
</dbReference>
<sequence>MYALNFPRFFVMVVCIVFLFKGIAADAQIEPNLSLADNVGDDAVDNFGDDVGDNVGGIVGENKATRCIMTSKPRKDCAVGVMQRAGASCAFNKSSPTVDHCLHSTAIFDDVVLGLEAFVSSWRMHKLESFPSLQ</sequence>
<protein>
    <recommendedName>
        <fullName evidence="4">Prolamin-like domain-containing protein</fullName>
    </recommendedName>
</protein>
<evidence type="ECO:0008006" key="4">
    <source>
        <dbReference type="Google" id="ProtNLM"/>
    </source>
</evidence>
<evidence type="ECO:0000313" key="3">
    <source>
        <dbReference type="Proteomes" id="UP000011976"/>
    </source>
</evidence>
<evidence type="ECO:0000313" key="2">
    <source>
        <dbReference type="EMBL" id="GAC76974.1"/>
    </source>
</evidence>
<accession>M9M0F1</accession>
<feature type="signal peptide" evidence="1">
    <location>
        <begin position="1"/>
        <end position="25"/>
    </location>
</feature>
<feature type="chain" id="PRO_5004100573" description="Prolamin-like domain-containing protein" evidence="1">
    <location>
        <begin position="26"/>
        <end position="134"/>
    </location>
</feature>
<name>M9M0F1_PSEA3</name>
<evidence type="ECO:0000256" key="1">
    <source>
        <dbReference type="SAM" id="SignalP"/>
    </source>
</evidence>
<organism evidence="2 3">
    <name type="scientific">Pseudozyma antarctica (strain T-34)</name>
    <name type="common">Yeast</name>
    <name type="synonym">Candida antarctica</name>
    <dbReference type="NCBI Taxonomy" id="1151754"/>
    <lineage>
        <taxon>Eukaryota</taxon>
        <taxon>Fungi</taxon>
        <taxon>Dikarya</taxon>
        <taxon>Basidiomycota</taxon>
        <taxon>Ustilaginomycotina</taxon>
        <taxon>Ustilaginomycetes</taxon>
        <taxon>Ustilaginales</taxon>
        <taxon>Ustilaginaceae</taxon>
        <taxon>Moesziomyces</taxon>
    </lineage>
</organism>
<reference evidence="3" key="1">
    <citation type="journal article" date="2013" name="Genome Announc.">
        <title>Genome sequence of the basidiomycetous yeast Pseudozyma antarctica T-34, a producer of the glycolipid biosurfactants mannosylerythritol lipids.</title>
        <authorList>
            <person name="Morita T."/>
            <person name="Koike H."/>
            <person name="Koyama Y."/>
            <person name="Hagiwara H."/>
            <person name="Ito E."/>
            <person name="Fukuoka T."/>
            <person name="Imura T."/>
            <person name="Machida M."/>
            <person name="Kitamoto D."/>
        </authorList>
    </citation>
    <scope>NUCLEOTIDE SEQUENCE [LARGE SCALE GENOMIC DNA]</scope>
    <source>
        <strain evidence="3">T-34</strain>
    </source>
</reference>
<keyword evidence="1" id="KW-0732">Signal</keyword>
<gene>
    <name evidence="2" type="ORF">PANT_22d00281</name>
</gene>